<gene>
    <name evidence="1" type="ordered locus">Fluta_0446</name>
</gene>
<reference evidence="1 2" key="1">
    <citation type="journal article" date="2011" name="Stand. Genomic Sci.">
        <title>Complete genome sequence of the gliding freshwater bacterium Fluviicola taffensis type strain (RW262).</title>
        <authorList>
            <person name="Woyke T."/>
            <person name="Chertkov O."/>
            <person name="Lapidus A."/>
            <person name="Nolan M."/>
            <person name="Lucas S."/>
            <person name="Del Rio T.G."/>
            <person name="Tice H."/>
            <person name="Cheng J.F."/>
            <person name="Tapia R."/>
            <person name="Han C."/>
            <person name="Goodwin L."/>
            <person name="Pitluck S."/>
            <person name="Liolios K."/>
            <person name="Pagani I."/>
            <person name="Ivanova N."/>
            <person name="Huntemann M."/>
            <person name="Mavromatis K."/>
            <person name="Mikhailova N."/>
            <person name="Pati A."/>
            <person name="Chen A."/>
            <person name="Palaniappan K."/>
            <person name="Land M."/>
            <person name="Hauser L."/>
            <person name="Brambilla E.M."/>
            <person name="Rohde M."/>
            <person name="Mwirichia R."/>
            <person name="Sikorski J."/>
            <person name="Tindall B.J."/>
            <person name="Goker M."/>
            <person name="Bristow J."/>
            <person name="Eisen J.A."/>
            <person name="Markowitz V."/>
            <person name="Hugenholtz P."/>
            <person name="Klenk H.P."/>
            <person name="Kyrpides N.C."/>
        </authorList>
    </citation>
    <scope>NUCLEOTIDE SEQUENCE [LARGE SCALE GENOMIC DNA]</scope>
    <source>
        <strain evidence="2">DSM 16823 / RW262 / RW262</strain>
    </source>
</reference>
<evidence type="ECO:0000313" key="1">
    <source>
        <dbReference type="EMBL" id="AEA42452.1"/>
    </source>
</evidence>
<keyword evidence="2" id="KW-1185">Reference proteome</keyword>
<dbReference type="EMBL" id="CP002542">
    <property type="protein sequence ID" value="AEA42452.1"/>
    <property type="molecule type" value="Genomic_DNA"/>
</dbReference>
<dbReference type="KEGG" id="fte:Fluta_0446"/>
<organism evidence="1 2">
    <name type="scientific">Fluviicola taffensis (strain DSM 16823 / NCIMB 13979 / RW262)</name>
    <dbReference type="NCBI Taxonomy" id="755732"/>
    <lineage>
        <taxon>Bacteria</taxon>
        <taxon>Pseudomonadati</taxon>
        <taxon>Bacteroidota</taxon>
        <taxon>Flavobacteriia</taxon>
        <taxon>Flavobacteriales</taxon>
        <taxon>Crocinitomicaceae</taxon>
        <taxon>Fluviicola</taxon>
    </lineage>
</organism>
<reference evidence="2" key="2">
    <citation type="submission" date="2011-02" db="EMBL/GenBank/DDBJ databases">
        <title>The complete genome of Fluviicola taffensis DSM 16823.</title>
        <authorList>
            <consortium name="US DOE Joint Genome Institute (JGI-PGF)"/>
            <person name="Lucas S."/>
            <person name="Copeland A."/>
            <person name="Lapidus A."/>
            <person name="Bruce D."/>
            <person name="Goodwin L."/>
            <person name="Pitluck S."/>
            <person name="Kyrpides N."/>
            <person name="Mavromatis K."/>
            <person name="Ivanova N."/>
            <person name="Mikhailova N."/>
            <person name="Pagani I."/>
            <person name="Chertkov O."/>
            <person name="Detter J.C."/>
            <person name="Han C."/>
            <person name="Tapia R."/>
            <person name="Land M."/>
            <person name="Hauser L."/>
            <person name="Markowitz V."/>
            <person name="Cheng J.-F."/>
            <person name="Hugenholtz P."/>
            <person name="Woyke T."/>
            <person name="Wu D."/>
            <person name="Tindall B."/>
            <person name="Pomrenke H.G."/>
            <person name="Brambilla E."/>
            <person name="Klenk H.-P."/>
            <person name="Eisen J.A."/>
        </authorList>
    </citation>
    <scope>NUCLEOTIDE SEQUENCE [LARGE SCALE GENOMIC DNA]</scope>
    <source>
        <strain evidence="2">DSM 16823 / RW262 / RW262</strain>
    </source>
</reference>
<dbReference type="STRING" id="755732.Fluta_0446"/>
<dbReference type="Proteomes" id="UP000007463">
    <property type="component" value="Chromosome"/>
</dbReference>
<dbReference type="HOGENOM" id="CLU_2368715_0_0_10"/>
<dbReference type="AlphaFoldDB" id="F2IEY7"/>
<accession>F2IEY7</accession>
<proteinExistence type="predicted"/>
<name>F2IEY7_FLUTR</name>
<evidence type="ECO:0000313" key="2">
    <source>
        <dbReference type="Proteomes" id="UP000007463"/>
    </source>
</evidence>
<protein>
    <submittedName>
        <fullName evidence="1">Uncharacterized protein</fullName>
    </submittedName>
</protein>
<sequence length="95" mass="10906">MLVNTTYVVQIHFGIVQFLKRGLTLKVILMESFSKHRIELAKEKLREKLSFQYVSNLPAYKNITKAQYEKLIANIEAISLALLETITNSNNLNHG</sequence>